<protein>
    <recommendedName>
        <fullName evidence="2">Pyrrolo-quinoline quinone repeat domain-containing protein</fullName>
    </recommendedName>
</protein>
<dbReference type="RefSeq" id="WP_188995389.1">
    <property type="nucleotide sequence ID" value="NZ_BMOU01000001.1"/>
</dbReference>
<dbReference type="SUPFAM" id="SSF50998">
    <property type="entry name" value="Quinoprotein alcohol dehydrogenase-like"/>
    <property type="match status" value="1"/>
</dbReference>
<gene>
    <name evidence="3" type="ORF">GCM10009030_11380</name>
</gene>
<reference evidence="3" key="1">
    <citation type="journal article" date="2014" name="Int. J. Syst. Evol. Microbiol.">
        <title>Complete genome sequence of Corynebacterium casei LMG S-19264T (=DSM 44701T), isolated from a smear-ripened cheese.</title>
        <authorList>
            <consortium name="US DOE Joint Genome Institute (JGI-PGF)"/>
            <person name="Walter F."/>
            <person name="Albersmeier A."/>
            <person name="Kalinowski J."/>
            <person name="Ruckert C."/>
        </authorList>
    </citation>
    <scope>NUCLEOTIDE SEQUENCE</scope>
    <source>
        <strain evidence="3">JCM 17820</strain>
    </source>
</reference>
<dbReference type="InterPro" id="IPR002372">
    <property type="entry name" value="PQQ_rpt_dom"/>
</dbReference>
<sequence length="363" mass="38193">MDPVAPRTVVNPPTPTGDSLYVGTDAGTLSALSSSDGNRQWTYDAGREIQDSAVGGGIVLAVAGGDGLNSAQRLHAVDAGTGKKRWDFSPTDWWLDVLAVTDDTAYVATTDDHVQSSGETLYALSLADGTERWAVEIGDPSGGLVTDERVYVPAYGVLDVFGTDGTRAWAYSVPEYQYRTLSVVGDTVALVSAADPREPTVHGIDAATGAQAWTFDEWNAYTTQAVGDQLLVGGDAVASLDPATGEVEWRADVSATVYDAPVADGTLYVVNEEAAAISLSDGEIAWRTPVDAYLARPSGLLDGQLVIQRSESEDDRDRHVLALDADTGETAWSFAAESRLTRLVVGDSLAFAGEDGTVIGVTP</sequence>
<dbReference type="Pfam" id="PF13360">
    <property type="entry name" value="PQQ_2"/>
    <property type="match status" value="3"/>
</dbReference>
<dbReference type="SMART" id="SM00564">
    <property type="entry name" value="PQQ"/>
    <property type="match status" value="7"/>
</dbReference>
<comment type="caution">
    <text evidence="3">The sequence shown here is derived from an EMBL/GenBank/DDBJ whole genome shotgun (WGS) entry which is preliminary data.</text>
</comment>
<dbReference type="InterPro" id="IPR011047">
    <property type="entry name" value="Quinoprotein_ADH-like_sf"/>
</dbReference>
<organism evidence="3 4">
    <name type="scientific">Haloarcula pellucida</name>
    <dbReference type="NCBI Taxonomy" id="1427151"/>
    <lineage>
        <taxon>Archaea</taxon>
        <taxon>Methanobacteriati</taxon>
        <taxon>Methanobacteriota</taxon>
        <taxon>Stenosarchaea group</taxon>
        <taxon>Halobacteria</taxon>
        <taxon>Halobacteriales</taxon>
        <taxon>Haloarculaceae</taxon>
        <taxon>Haloarcula</taxon>
    </lineage>
</organism>
<evidence type="ECO:0000313" key="3">
    <source>
        <dbReference type="EMBL" id="GGN89973.1"/>
    </source>
</evidence>
<keyword evidence="4" id="KW-1185">Reference proteome</keyword>
<feature type="domain" description="Pyrrolo-quinoline quinone repeat" evidence="2">
    <location>
        <begin position="236"/>
        <end position="361"/>
    </location>
</feature>
<dbReference type="InterPro" id="IPR015943">
    <property type="entry name" value="WD40/YVTN_repeat-like_dom_sf"/>
</dbReference>
<evidence type="ECO:0000313" key="4">
    <source>
        <dbReference type="Proteomes" id="UP000605784"/>
    </source>
</evidence>
<dbReference type="AlphaFoldDB" id="A0A830GLA4"/>
<dbReference type="Gene3D" id="2.130.10.10">
    <property type="entry name" value="YVTN repeat-like/Quinoprotein amine dehydrogenase"/>
    <property type="match status" value="2"/>
</dbReference>
<dbReference type="Proteomes" id="UP000605784">
    <property type="component" value="Unassembled WGS sequence"/>
</dbReference>
<feature type="region of interest" description="Disordered" evidence="1">
    <location>
        <begin position="1"/>
        <end position="20"/>
    </location>
</feature>
<accession>A0A830GLA4</accession>
<dbReference type="EMBL" id="BMOU01000001">
    <property type="protein sequence ID" value="GGN89973.1"/>
    <property type="molecule type" value="Genomic_DNA"/>
</dbReference>
<name>A0A830GLA4_9EURY</name>
<evidence type="ECO:0000256" key="1">
    <source>
        <dbReference type="SAM" id="MobiDB-lite"/>
    </source>
</evidence>
<feature type="domain" description="Pyrrolo-quinoline quinone repeat" evidence="2">
    <location>
        <begin position="72"/>
        <end position="189"/>
    </location>
</feature>
<dbReference type="InterPro" id="IPR018391">
    <property type="entry name" value="PQQ_b-propeller_rpt"/>
</dbReference>
<evidence type="ECO:0000259" key="2">
    <source>
        <dbReference type="Pfam" id="PF13360"/>
    </source>
</evidence>
<dbReference type="PANTHER" id="PTHR34512:SF30">
    <property type="entry name" value="OUTER MEMBRANE PROTEIN ASSEMBLY FACTOR BAMB"/>
    <property type="match status" value="1"/>
</dbReference>
<dbReference type="PANTHER" id="PTHR34512">
    <property type="entry name" value="CELL SURFACE PROTEIN"/>
    <property type="match status" value="1"/>
</dbReference>
<proteinExistence type="predicted"/>
<feature type="domain" description="Pyrrolo-quinoline quinone repeat" evidence="2">
    <location>
        <begin position="7"/>
        <end position="51"/>
    </location>
</feature>
<reference evidence="3" key="2">
    <citation type="submission" date="2020-09" db="EMBL/GenBank/DDBJ databases">
        <authorList>
            <person name="Sun Q."/>
            <person name="Ohkuma M."/>
        </authorList>
    </citation>
    <scope>NUCLEOTIDE SEQUENCE</scope>
    <source>
        <strain evidence="3">JCM 17820</strain>
    </source>
</reference>